<sequence length="404" mass="41150">MSGQTSDRIKNAILPVMIVSLAIGSYVKNDDGGDSRAATTAAPSTAPAATTPAELPRTATTPAATTTPATAQSAQKAQKALPVDKALGQTLAGSYLGPTPSDALLGRIRRGELGSVILFAGNVSGGITRTRAAVDRMQDAAKAGGNPPLLVMTDQEGGIVKRLPGPPDRAAASMTSASVAQAQGKATGRLLRKAGVNFDLAPVVDVKRVKGSFLGTRAFATDPVRVAQRACAFAAGLRTAGVGAALKHFPGLGRASGNTDDGRITITSSAATIRSDYAPYERCAGAGRTAVMMSNATYPKLLDPDAPAVLTAATYSRELGRAGVPDSALTISDDLNAAAINGRERPGHRALVAGLDLLLYAGDPGASAFAYTKLLAELKAGDLPAARVRDAAAAVLRFKAQLPD</sequence>
<accession>A0AAU7B0R7</accession>
<feature type="compositionally biased region" description="Low complexity" evidence="6">
    <location>
        <begin position="36"/>
        <end position="68"/>
    </location>
</feature>
<reference evidence="8" key="1">
    <citation type="submission" date="2022-12" db="EMBL/GenBank/DDBJ databases">
        <title>Paraconexibacter alkalitolerans sp. nov. and Baekduia alba sp. nov., isolated from soil and emended description of the genera Paraconexibacter (Chun et al., 2020) and Baekduia (An et al., 2020).</title>
        <authorList>
            <person name="Vieira S."/>
            <person name="Huber K.J."/>
            <person name="Geppert A."/>
            <person name="Wolf J."/>
            <person name="Neumann-Schaal M."/>
            <person name="Muesken M."/>
            <person name="Overmann J."/>
        </authorList>
    </citation>
    <scope>NUCLEOTIDE SEQUENCE</scope>
    <source>
        <strain evidence="8">AEG42_29</strain>
    </source>
</reference>
<evidence type="ECO:0000256" key="2">
    <source>
        <dbReference type="ARBA" id="ARBA00005336"/>
    </source>
</evidence>
<proteinExistence type="inferred from homology"/>
<comment type="similarity">
    <text evidence="2">Belongs to the glycosyl hydrolase 3 family.</text>
</comment>
<evidence type="ECO:0000256" key="5">
    <source>
        <dbReference type="ARBA" id="ARBA00023295"/>
    </source>
</evidence>
<dbReference type="GO" id="GO:0005975">
    <property type="term" value="P:carbohydrate metabolic process"/>
    <property type="evidence" value="ECO:0007669"/>
    <property type="project" value="InterPro"/>
</dbReference>
<dbReference type="InterPro" id="IPR050226">
    <property type="entry name" value="NagZ_Beta-hexosaminidase"/>
</dbReference>
<evidence type="ECO:0000256" key="3">
    <source>
        <dbReference type="ARBA" id="ARBA00012663"/>
    </source>
</evidence>
<feature type="domain" description="Glycoside hydrolase family 3 N-terminal" evidence="7">
    <location>
        <begin position="107"/>
        <end position="397"/>
    </location>
</feature>
<dbReference type="PANTHER" id="PTHR30480">
    <property type="entry name" value="BETA-HEXOSAMINIDASE-RELATED"/>
    <property type="match status" value="1"/>
</dbReference>
<dbReference type="AlphaFoldDB" id="A0AAU7B0R7"/>
<dbReference type="InterPro" id="IPR001764">
    <property type="entry name" value="Glyco_hydro_3_N"/>
</dbReference>
<dbReference type="GO" id="GO:0004563">
    <property type="term" value="F:beta-N-acetylhexosaminidase activity"/>
    <property type="evidence" value="ECO:0007669"/>
    <property type="project" value="UniProtKB-EC"/>
</dbReference>
<dbReference type="SUPFAM" id="SSF51445">
    <property type="entry name" value="(Trans)glycosidases"/>
    <property type="match status" value="1"/>
</dbReference>
<keyword evidence="4 8" id="KW-0378">Hydrolase</keyword>
<protein>
    <recommendedName>
        <fullName evidence="3">beta-N-acetylhexosaminidase</fullName>
        <ecNumber evidence="3">3.2.1.52</ecNumber>
    </recommendedName>
</protein>
<dbReference type="RefSeq" id="WP_354698764.1">
    <property type="nucleotide sequence ID" value="NZ_CP114014.1"/>
</dbReference>
<evidence type="ECO:0000256" key="6">
    <source>
        <dbReference type="SAM" id="MobiDB-lite"/>
    </source>
</evidence>
<evidence type="ECO:0000313" key="8">
    <source>
        <dbReference type="EMBL" id="XAY07572.1"/>
    </source>
</evidence>
<dbReference type="EC" id="3.2.1.52" evidence="3"/>
<dbReference type="KEGG" id="parq:DSM112329_04457"/>
<dbReference type="PANTHER" id="PTHR30480:SF13">
    <property type="entry name" value="BETA-HEXOSAMINIDASE"/>
    <property type="match status" value="1"/>
</dbReference>
<dbReference type="InterPro" id="IPR017853">
    <property type="entry name" value="GH"/>
</dbReference>
<evidence type="ECO:0000259" key="7">
    <source>
        <dbReference type="Pfam" id="PF00933"/>
    </source>
</evidence>
<evidence type="ECO:0000256" key="1">
    <source>
        <dbReference type="ARBA" id="ARBA00001231"/>
    </source>
</evidence>
<dbReference type="InterPro" id="IPR036962">
    <property type="entry name" value="Glyco_hydro_3_N_sf"/>
</dbReference>
<dbReference type="EMBL" id="CP114014">
    <property type="protein sequence ID" value="XAY07572.1"/>
    <property type="molecule type" value="Genomic_DNA"/>
</dbReference>
<evidence type="ECO:0000256" key="4">
    <source>
        <dbReference type="ARBA" id="ARBA00022801"/>
    </source>
</evidence>
<dbReference type="Gene3D" id="3.20.20.300">
    <property type="entry name" value="Glycoside hydrolase, family 3, N-terminal domain"/>
    <property type="match status" value="1"/>
</dbReference>
<organism evidence="8">
    <name type="scientific">Paraconexibacter sp. AEG42_29</name>
    <dbReference type="NCBI Taxonomy" id="2997339"/>
    <lineage>
        <taxon>Bacteria</taxon>
        <taxon>Bacillati</taxon>
        <taxon>Actinomycetota</taxon>
        <taxon>Thermoleophilia</taxon>
        <taxon>Solirubrobacterales</taxon>
        <taxon>Paraconexibacteraceae</taxon>
        <taxon>Paraconexibacter</taxon>
    </lineage>
</organism>
<dbReference type="Pfam" id="PF00933">
    <property type="entry name" value="Glyco_hydro_3"/>
    <property type="match status" value="1"/>
</dbReference>
<gene>
    <name evidence="8" type="primary">nagZ_2</name>
    <name evidence="8" type="ORF">DSM112329_04457</name>
</gene>
<keyword evidence="5 8" id="KW-0326">Glycosidase</keyword>
<name>A0AAU7B0R7_9ACTN</name>
<comment type="catalytic activity">
    <reaction evidence="1">
        <text>Hydrolysis of terminal non-reducing N-acetyl-D-hexosamine residues in N-acetyl-beta-D-hexosaminides.</text>
        <dbReference type="EC" id="3.2.1.52"/>
    </reaction>
</comment>
<dbReference type="GO" id="GO:0009254">
    <property type="term" value="P:peptidoglycan turnover"/>
    <property type="evidence" value="ECO:0007669"/>
    <property type="project" value="TreeGrafter"/>
</dbReference>
<feature type="region of interest" description="Disordered" evidence="6">
    <location>
        <begin position="32"/>
        <end position="68"/>
    </location>
</feature>